<evidence type="ECO:0000313" key="2">
    <source>
        <dbReference type="Proteomes" id="UP001500893"/>
    </source>
</evidence>
<organism evidence="1 2">
    <name type="scientific">Streptomyces rameus</name>
    <dbReference type="NCBI Taxonomy" id="68261"/>
    <lineage>
        <taxon>Bacteria</taxon>
        <taxon>Bacillati</taxon>
        <taxon>Actinomycetota</taxon>
        <taxon>Actinomycetes</taxon>
        <taxon>Kitasatosporales</taxon>
        <taxon>Streptomycetaceae</taxon>
        <taxon>Streptomyces</taxon>
    </lineage>
</organism>
<accession>A0ABN3VCL8</accession>
<protein>
    <submittedName>
        <fullName evidence="1">Uncharacterized protein</fullName>
    </submittedName>
</protein>
<sequence length="303" mass="33943">MLPKHVGRYVYWSERLFREVIDDNGVQLDSRVKASLKLGVAGGGLDLAGRDREKTTFEVAEKLKRKLRRSIVSDFDTSSSLQLVKGASWVEVSEFQRWGYPRHRLGQRTAVMHARTVTREGRRVDLCLFGGLKNLRGYTVPDDDPVGGWTSSAAPAIEELVASRGVAPSEEDGDASLFDEEGLAVETLKVSLSQGIYVHPDDHMGRPETRAFTVMGFDATEYVALIYRDVTLTPGRWDFRHEQEMMGTSRILIGAPLWLRTTRPNSIRTYFGSNRLELAPSARRPTTQVLFQPMRQDGGQVSG</sequence>
<name>A0ABN3VCL8_9ACTN</name>
<dbReference type="Proteomes" id="UP001500893">
    <property type="component" value="Unassembled WGS sequence"/>
</dbReference>
<dbReference type="EMBL" id="BAAAVM010000163">
    <property type="protein sequence ID" value="GAA2784658.1"/>
    <property type="molecule type" value="Genomic_DNA"/>
</dbReference>
<comment type="caution">
    <text evidence="1">The sequence shown here is derived from an EMBL/GenBank/DDBJ whole genome shotgun (WGS) entry which is preliminary data.</text>
</comment>
<evidence type="ECO:0000313" key="1">
    <source>
        <dbReference type="EMBL" id="GAA2784658.1"/>
    </source>
</evidence>
<reference evidence="1 2" key="1">
    <citation type="journal article" date="2019" name="Int. J. Syst. Evol. Microbiol.">
        <title>The Global Catalogue of Microorganisms (GCM) 10K type strain sequencing project: providing services to taxonomists for standard genome sequencing and annotation.</title>
        <authorList>
            <consortium name="The Broad Institute Genomics Platform"/>
            <consortium name="The Broad Institute Genome Sequencing Center for Infectious Disease"/>
            <person name="Wu L."/>
            <person name="Ma J."/>
        </authorList>
    </citation>
    <scope>NUCLEOTIDE SEQUENCE [LARGE SCALE GENOMIC DNA]</scope>
    <source>
        <strain evidence="1 2">JCM 11574</strain>
    </source>
</reference>
<proteinExistence type="predicted"/>
<keyword evidence="2" id="KW-1185">Reference proteome</keyword>
<gene>
    <name evidence="1" type="ORF">GCM10010521_73780</name>
</gene>